<gene>
    <name evidence="2" type="primary">PARPA_07402.1 scaffold 27610</name>
</gene>
<evidence type="ECO:0000313" key="3">
    <source>
        <dbReference type="Proteomes" id="UP000054107"/>
    </source>
</evidence>
<dbReference type="EMBL" id="LN729571">
    <property type="protein sequence ID" value="CEP13341.1"/>
    <property type="molecule type" value="Genomic_DNA"/>
</dbReference>
<dbReference type="OrthoDB" id="2279471at2759"/>
<protein>
    <submittedName>
        <fullName evidence="2">Uncharacterized protein</fullName>
    </submittedName>
</protein>
<reference evidence="2 3" key="1">
    <citation type="submission" date="2014-09" db="EMBL/GenBank/DDBJ databases">
        <authorList>
            <person name="Ellenberger Sabrina"/>
        </authorList>
    </citation>
    <scope>NUCLEOTIDE SEQUENCE [LARGE SCALE GENOMIC DNA]</scope>
    <source>
        <strain evidence="2 3">CBS 412.66</strain>
    </source>
</reference>
<evidence type="ECO:0000313" key="2">
    <source>
        <dbReference type="EMBL" id="CEP13341.1"/>
    </source>
</evidence>
<sequence length="359" mass="40012">MTKKDQSDNLDRVIRKEQSELSTALVRGASALAKERIHEQLINSSKRKASVLEEERVKDDGIYIDSCEESVGTLIKKAALNSYKDYHSLDYDEKSVVALELMEFYSYVFSKDVDTTETDAVVKVWSPMLERLFRRIQLRTKWYGGKNHSVDYRYDTRDSPSTGPHHLREHLGDSGDSSDNLGFKVDLRVVKDSLSRRKKEADKANCEISRIDPGLVKITNDRTKLLLESKAVLDKIVEEDPGRAKEISVPALQLIGNHAILYSLSLAANGLYAGLKEGSAYVPNVISNMDSFRDVILLLFKFKAATTNILAFGLKGGDDGGGNNNNSDNNSSSNNSNNCTSWVRDTWVPPGENLGCLLI</sequence>
<feature type="region of interest" description="Disordered" evidence="1">
    <location>
        <begin position="153"/>
        <end position="176"/>
    </location>
</feature>
<accession>A0A0B7NEG8</accession>
<name>A0A0B7NEG8_9FUNG</name>
<proteinExistence type="predicted"/>
<evidence type="ECO:0000256" key="1">
    <source>
        <dbReference type="SAM" id="MobiDB-lite"/>
    </source>
</evidence>
<keyword evidence="3" id="KW-1185">Reference proteome</keyword>
<dbReference type="AlphaFoldDB" id="A0A0B7NEG8"/>
<organism evidence="2 3">
    <name type="scientific">Parasitella parasitica</name>
    <dbReference type="NCBI Taxonomy" id="35722"/>
    <lineage>
        <taxon>Eukaryota</taxon>
        <taxon>Fungi</taxon>
        <taxon>Fungi incertae sedis</taxon>
        <taxon>Mucoromycota</taxon>
        <taxon>Mucoromycotina</taxon>
        <taxon>Mucoromycetes</taxon>
        <taxon>Mucorales</taxon>
        <taxon>Mucorineae</taxon>
        <taxon>Mucoraceae</taxon>
        <taxon>Parasitella</taxon>
    </lineage>
</organism>
<dbReference type="Proteomes" id="UP000054107">
    <property type="component" value="Unassembled WGS sequence"/>
</dbReference>